<evidence type="ECO:0000313" key="4">
    <source>
        <dbReference type="Proteomes" id="UP001208570"/>
    </source>
</evidence>
<keyword evidence="1" id="KW-0862">Zinc</keyword>
<feature type="zinc finger region" description="C3H1-type" evidence="1">
    <location>
        <begin position="93"/>
        <end position="125"/>
    </location>
</feature>
<dbReference type="Proteomes" id="UP001208570">
    <property type="component" value="Unassembled WGS sequence"/>
</dbReference>
<keyword evidence="1" id="KW-0863">Zinc-finger</keyword>
<keyword evidence="4" id="KW-1185">Reference proteome</keyword>
<sequence length="182" mass="21484">MDKLRLCANYVRPIGCSLSNCPYFHLCRSLLAGCCSRPKYHCSHSLMDEHNVHVLEILDITLVFTPEETLSLMRCCTLFICPYWNKDGLSKLSKKYLLCQHFHVWQRFFQGRCRNPDCKLKHTLDTDLDKMLLSRPFYHLDKVKKSLVMDIVLLSTERRKRTKSKYRQRNKRPGKKILASCL</sequence>
<keyword evidence="1" id="KW-0479">Metal-binding</keyword>
<dbReference type="PROSITE" id="PS50103">
    <property type="entry name" value="ZF_C3H1"/>
    <property type="match status" value="1"/>
</dbReference>
<comment type="caution">
    <text evidence="3">The sequence shown here is derived from an EMBL/GenBank/DDBJ whole genome shotgun (WGS) entry which is preliminary data.</text>
</comment>
<feature type="domain" description="C3H1-type" evidence="2">
    <location>
        <begin position="93"/>
        <end position="125"/>
    </location>
</feature>
<dbReference type="AlphaFoldDB" id="A0AAD9MSX5"/>
<gene>
    <name evidence="3" type="ORF">LSH36_744g01074</name>
</gene>
<dbReference type="EMBL" id="JAODUP010000744">
    <property type="protein sequence ID" value="KAK2144607.1"/>
    <property type="molecule type" value="Genomic_DNA"/>
</dbReference>
<dbReference type="InterPro" id="IPR000571">
    <property type="entry name" value="Znf_CCCH"/>
</dbReference>
<evidence type="ECO:0000259" key="2">
    <source>
        <dbReference type="PROSITE" id="PS50103"/>
    </source>
</evidence>
<accession>A0AAD9MSX5</accession>
<dbReference type="GO" id="GO:0008270">
    <property type="term" value="F:zinc ion binding"/>
    <property type="evidence" value="ECO:0007669"/>
    <property type="project" value="UniProtKB-KW"/>
</dbReference>
<organism evidence="3 4">
    <name type="scientific">Paralvinella palmiformis</name>
    <dbReference type="NCBI Taxonomy" id="53620"/>
    <lineage>
        <taxon>Eukaryota</taxon>
        <taxon>Metazoa</taxon>
        <taxon>Spiralia</taxon>
        <taxon>Lophotrochozoa</taxon>
        <taxon>Annelida</taxon>
        <taxon>Polychaeta</taxon>
        <taxon>Sedentaria</taxon>
        <taxon>Canalipalpata</taxon>
        <taxon>Terebellida</taxon>
        <taxon>Terebelliformia</taxon>
        <taxon>Alvinellidae</taxon>
        <taxon>Paralvinella</taxon>
    </lineage>
</organism>
<proteinExistence type="predicted"/>
<name>A0AAD9MSX5_9ANNE</name>
<protein>
    <recommendedName>
        <fullName evidence="2">C3H1-type domain-containing protein</fullName>
    </recommendedName>
</protein>
<evidence type="ECO:0000313" key="3">
    <source>
        <dbReference type="EMBL" id="KAK2144607.1"/>
    </source>
</evidence>
<evidence type="ECO:0000256" key="1">
    <source>
        <dbReference type="PROSITE-ProRule" id="PRU00723"/>
    </source>
</evidence>
<reference evidence="3" key="1">
    <citation type="journal article" date="2023" name="Mol. Biol. Evol.">
        <title>Third-Generation Sequencing Reveals the Adaptive Role of the Epigenome in Three Deep-Sea Polychaetes.</title>
        <authorList>
            <person name="Perez M."/>
            <person name="Aroh O."/>
            <person name="Sun Y."/>
            <person name="Lan Y."/>
            <person name="Juniper S.K."/>
            <person name="Young C.R."/>
            <person name="Angers B."/>
            <person name="Qian P.Y."/>
        </authorList>
    </citation>
    <scope>NUCLEOTIDE SEQUENCE</scope>
    <source>
        <strain evidence="3">P08H-3</strain>
    </source>
</reference>